<evidence type="ECO:0000313" key="2">
    <source>
        <dbReference type="Proteomes" id="UP001055879"/>
    </source>
</evidence>
<proteinExistence type="predicted"/>
<dbReference type="Proteomes" id="UP001055879">
    <property type="component" value="Linkage Group LG09"/>
</dbReference>
<evidence type="ECO:0000313" key="1">
    <source>
        <dbReference type="EMBL" id="KAI3701599.1"/>
    </source>
</evidence>
<protein>
    <submittedName>
        <fullName evidence="1">Uncharacterized protein</fullName>
    </submittedName>
</protein>
<comment type="caution">
    <text evidence="1">The sequence shown here is derived from an EMBL/GenBank/DDBJ whole genome shotgun (WGS) entry which is preliminary data.</text>
</comment>
<reference evidence="2" key="1">
    <citation type="journal article" date="2022" name="Mol. Ecol. Resour.">
        <title>The genomes of chicory, endive, great burdock and yacon provide insights into Asteraceae palaeo-polyploidization history and plant inulin production.</title>
        <authorList>
            <person name="Fan W."/>
            <person name="Wang S."/>
            <person name="Wang H."/>
            <person name="Wang A."/>
            <person name="Jiang F."/>
            <person name="Liu H."/>
            <person name="Zhao H."/>
            <person name="Xu D."/>
            <person name="Zhang Y."/>
        </authorList>
    </citation>
    <scope>NUCLEOTIDE SEQUENCE [LARGE SCALE GENOMIC DNA]</scope>
    <source>
        <strain evidence="2">cv. Niubang</strain>
    </source>
</reference>
<organism evidence="1 2">
    <name type="scientific">Arctium lappa</name>
    <name type="common">Greater burdock</name>
    <name type="synonym">Lappa major</name>
    <dbReference type="NCBI Taxonomy" id="4217"/>
    <lineage>
        <taxon>Eukaryota</taxon>
        <taxon>Viridiplantae</taxon>
        <taxon>Streptophyta</taxon>
        <taxon>Embryophyta</taxon>
        <taxon>Tracheophyta</taxon>
        <taxon>Spermatophyta</taxon>
        <taxon>Magnoliopsida</taxon>
        <taxon>eudicotyledons</taxon>
        <taxon>Gunneridae</taxon>
        <taxon>Pentapetalae</taxon>
        <taxon>asterids</taxon>
        <taxon>campanulids</taxon>
        <taxon>Asterales</taxon>
        <taxon>Asteraceae</taxon>
        <taxon>Carduoideae</taxon>
        <taxon>Cardueae</taxon>
        <taxon>Arctiinae</taxon>
        <taxon>Arctium</taxon>
    </lineage>
</organism>
<reference evidence="1 2" key="2">
    <citation type="journal article" date="2022" name="Mol. Ecol. Resour.">
        <title>The genomes of chicory, endive, great burdock and yacon provide insights into Asteraceae paleo-polyploidization history and plant inulin production.</title>
        <authorList>
            <person name="Fan W."/>
            <person name="Wang S."/>
            <person name="Wang H."/>
            <person name="Wang A."/>
            <person name="Jiang F."/>
            <person name="Liu H."/>
            <person name="Zhao H."/>
            <person name="Xu D."/>
            <person name="Zhang Y."/>
        </authorList>
    </citation>
    <scope>NUCLEOTIDE SEQUENCE [LARGE SCALE GENOMIC DNA]</scope>
    <source>
        <strain evidence="2">cv. Niubang</strain>
    </source>
</reference>
<accession>A0ACB8ZV89</accession>
<keyword evidence="2" id="KW-1185">Reference proteome</keyword>
<sequence length="91" mass="10653">MEVGRLTMGKTNSVLKICFIFNFSHIFHYGLETEVGRHSRLEFSSIFFKVIQYALWSQALTKTLEPLHISILYIPLQILFLFTFLSNFNGF</sequence>
<name>A0ACB8ZV89_ARCLA</name>
<dbReference type="EMBL" id="CM042055">
    <property type="protein sequence ID" value="KAI3701599.1"/>
    <property type="molecule type" value="Genomic_DNA"/>
</dbReference>
<gene>
    <name evidence="1" type="ORF">L6452_26789</name>
</gene>